<evidence type="ECO:0000313" key="1">
    <source>
        <dbReference type="EMBL" id="RAK87680.1"/>
    </source>
</evidence>
<gene>
    <name evidence="1" type="ORF">BO79DRAFT_229589</name>
</gene>
<sequence length="334" mass="36082">MRKVRYATAHSHRSLCFSWAETYHPLCSFSKVLEGLRKLVLFAWHKPLAGPRGFRPAVNQLTKHHETVSATVLRPDLGFMMSAERINAPTVPVDYLHPSGGLQALGISFSSRPPSFHHPSGVTHDQGRDAIPPDQTPADDDILALQAGLDETGSARRIFERSQTNGKPQLALVSPEAAFPPANNFHRISGFWNGKGTGLDCLTSAPADECRRACTSFHAGFCAGAPRFCGLACQLSEAQPSFSGEKRSGLESAFADNGEGFRPSGSMTGSLAVSGWVDRDRGAGLRKAEEKLNSRQWEITQAATRAKLAFLTSPELEIGGTGGESSHVFVKRDV</sequence>
<accession>A0ACD1IBR4</accession>
<proteinExistence type="predicted"/>
<evidence type="ECO:0000313" key="2">
    <source>
        <dbReference type="Proteomes" id="UP000249748"/>
    </source>
</evidence>
<keyword evidence="2" id="KW-1185">Reference proteome</keyword>
<name>A0ACD1IBR4_9EURO</name>
<organism evidence="1 2">
    <name type="scientific">Aspergillus costaricaensis CBS 115574</name>
    <dbReference type="NCBI Taxonomy" id="1448317"/>
    <lineage>
        <taxon>Eukaryota</taxon>
        <taxon>Fungi</taxon>
        <taxon>Dikarya</taxon>
        <taxon>Ascomycota</taxon>
        <taxon>Pezizomycotina</taxon>
        <taxon>Eurotiomycetes</taxon>
        <taxon>Eurotiomycetidae</taxon>
        <taxon>Eurotiales</taxon>
        <taxon>Aspergillaceae</taxon>
        <taxon>Aspergillus</taxon>
        <taxon>Aspergillus subgen. Circumdati</taxon>
    </lineage>
</organism>
<protein>
    <submittedName>
        <fullName evidence="1">Uncharacterized protein</fullName>
    </submittedName>
</protein>
<reference evidence="1" key="1">
    <citation type="submission" date="2018-02" db="EMBL/GenBank/DDBJ databases">
        <title>The genomes of Aspergillus section Nigri reveals drivers in fungal speciation.</title>
        <authorList>
            <consortium name="DOE Joint Genome Institute"/>
            <person name="Vesth T.C."/>
            <person name="Nybo J."/>
            <person name="Theobald S."/>
            <person name="Brandl J."/>
            <person name="Frisvad J.C."/>
            <person name="Nielsen K.F."/>
            <person name="Lyhne E.K."/>
            <person name="Kogle M.E."/>
            <person name="Kuo A."/>
            <person name="Riley R."/>
            <person name="Clum A."/>
            <person name="Nolan M."/>
            <person name="Lipzen A."/>
            <person name="Salamov A."/>
            <person name="Henrissat B."/>
            <person name="Wiebenga A."/>
            <person name="De vries R.P."/>
            <person name="Grigoriev I.V."/>
            <person name="Mortensen U.H."/>
            <person name="Andersen M.R."/>
            <person name="Baker S.E."/>
        </authorList>
    </citation>
    <scope>NUCLEOTIDE SEQUENCE</scope>
    <source>
        <strain evidence="1">CBS 115574</strain>
    </source>
</reference>
<dbReference type="Proteomes" id="UP000249748">
    <property type="component" value="Unassembled WGS sequence"/>
</dbReference>
<dbReference type="EMBL" id="KZ824554">
    <property type="protein sequence ID" value="RAK87680.1"/>
    <property type="molecule type" value="Genomic_DNA"/>
</dbReference>